<dbReference type="PANTHER" id="PTHR47595">
    <property type="entry name" value="HEAT SHOCK 70 KDA PROTEIN 14"/>
    <property type="match status" value="1"/>
</dbReference>
<organism evidence="2 3">
    <name type="scientific">Ilyodon furcidens</name>
    <name type="common">goldbreast splitfin</name>
    <dbReference type="NCBI Taxonomy" id="33524"/>
    <lineage>
        <taxon>Eukaryota</taxon>
        <taxon>Metazoa</taxon>
        <taxon>Chordata</taxon>
        <taxon>Craniata</taxon>
        <taxon>Vertebrata</taxon>
        <taxon>Euteleostomi</taxon>
        <taxon>Actinopterygii</taxon>
        <taxon>Neopterygii</taxon>
        <taxon>Teleostei</taxon>
        <taxon>Neoteleostei</taxon>
        <taxon>Acanthomorphata</taxon>
        <taxon>Ovalentaria</taxon>
        <taxon>Atherinomorphae</taxon>
        <taxon>Cyprinodontiformes</taxon>
        <taxon>Goodeidae</taxon>
        <taxon>Ilyodon</taxon>
    </lineage>
</organism>
<dbReference type="PANTHER" id="PTHR47595:SF1">
    <property type="entry name" value="MYB_SANT-LIKE DNA-BINDING DOMAIN-CONTAINING PROTEIN"/>
    <property type="match status" value="1"/>
</dbReference>
<comment type="caution">
    <text evidence="2">The sequence shown here is derived from an EMBL/GenBank/DDBJ whole genome shotgun (WGS) entry which is preliminary data.</text>
</comment>
<dbReference type="Proteomes" id="UP001482620">
    <property type="component" value="Unassembled WGS sequence"/>
</dbReference>
<accession>A0ABV0VBR0</accession>
<evidence type="ECO:0000259" key="1">
    <source>
        <dbReference type="Pfam" id="PF13837"/>
    </source>
</evidence>
<evidence type="ECO:0000313" key="3">
    <source>
        <dbReference type="Proteomes" id="UP001482620"/>
    </source>
</evidence>
<dbReference type="Pfam" id="PF13837">
    <property type="entry name" value="Myb_DNA-bind_4"/>
    <property type="match status" value="1"/>
</dbReference>
<proteinExistence type="predicted"/>
<dbReference type="InterPro" id="IPR044822">
    <property type="entry name" value="Myb_DNA-bind_4"/>
</dbReference>
<sequence length="113" mass="12824">MAGQGYQQTAKQCRVKLKKLKSDYRTIKDHNGRSGSDWKNWKQFDQIDSIHGNRLASDMRESACDSATVELGSKMDDGQQEEEMGMDLSAFSRRCRTNAHLTGPGEINRCSFF</sequence>
<reference evidence="2 3" key="1">
    <citation type="submission" date="2021-06" db="EMBL/GenBank/DDBJ databases">
        <authorList>
            <person name="Palmer J.M."/>
        </authorList>
    </citation>
    <scope>NUCLEOTIDE SEQUENCE [LARGE SCALE GENOMIC DNA]</scope>
    <source>
        <strain evidence="3">if_2019</strain>
        <tissue evidence="2">Muscle</tissue>
    </source>
</reference>
<dbReference type="EMBL" id="JAHRIQ010100635">
    <property type="protein sequence ID" value="MEQ2253881.1"/>
    <property type="molecule type" value="Genomic_DNA"/>
</dbReference>
<gene>
    <name evidence="2" type="ORF">ILYODFUR_037113</name>
</gene>
<feature type="domain" description="Myb/SANT-like DNA-binding" evidence="1">
    <location>
        <begin position="1"/>
        <end position="49"/>
    </location>
</feature>
<evidence type="ECO:0000313" key="2">
    <source>
        <dbReference type="EMBL" id="MEQ2253881.1"/>
    </source>
</evidence>
<name>A0ABV0VBR0_9TELE</name>
<keyword evidence="3" id="KW-1185">Reference proteome</keyword>
<protein>
    <recommendedName>
        <fullName evidence="1">Myb/SANT-like DNA-binding domain-containing protein</fullName>
    </recommendedName>
</protein>